<gene>
    <name evidence="2" type="ORF">PRZ48_012592</name>
</gene>
<proteinExistence type="predicted"/>
<evidence type="ECO:0000313" key="3">
    <source>
        <dbReference type="Proteomes" id="UP001305779"/>
    </source>
</evidence>
<comment type="caution">
    <text evidence="2">The sequence shown here is derived from an EMBL/GenBank/DDBJ whole genome shotgun (WGS) entry which is preliminary data.</text>
</comment>
<accession>A0ABR0E5C2</accession>
<protein>
    <submittedName>
        <fullName evidence="2">Uncharacterized protein</fullName>
    </submittedName>
</protein>
<dbReference type="Proteomes" id="UP001305779">
    <property type="component" value="Unassembled WGS sequence"/>
</dbReference>
<keyword evidence="3" id="KW-1185">Reference proteome</keyword>
<evidence type="ECO:0000256" key="1">
    <source>
        <dbReference type="SAM" id="MobiDB-lite"/>
    </source>
</evidence>
<organism evidence="2 3">
    <name type="scientific">Zasmidium cellare</name>
    <name type="common">Wine cellar mold</name>
    <name type="synonym">Racodium cellare</name>
    <dbReference type="NCBI Taxonomy" id="395010"/>
    <lineage>
        <taxon>Eukaryota</taxon>
        <taxon>Fungi</taxon>
        <taxon>Dikarya</taxon>
        <taxon>Ascomycota</taxon>
        <taxon>Pezizomycotina</taxon>
        <taxon>Dothideomycetes</taxon>
        <taxon>Dothideomycetidae</taxon>
        <taxon>Mycosphaerellales</taxon>
        <taxon>Mycosphaerellaceae</taxon>
        <taxon>Zasmidium</taxon>
    </lineage>
</organism>
<sequence>MAPTKPNLAPQPNDPPASTRLPTELRLEIWDHYFTTTALPYHTLTAPTNHFTHQPALLNTTPQLRAEALPFYLARLRREFDNEEERYGNYMQARPSDNCAEDTYRRWVGLMTGMEGHLQALRWEMAWVAMEVDEGKEIVDGL</sequence>
<reference evidence="2 3" key="1">
    <citation type="journal article" date="2023" name="G3 (Bethesda)">
        <title>A chromosome-level genome assembly of Zasmidium syzygii isolated from banana leaves.</title>
        <authorList>
            <person name="van Westerhoven A.C."/>
            <person name="Mehrabi R."/>
            <person name="Talebi R."/>
            <person name="Steentjes M.B.F."/>
            <person name="Corcolon B."/>
            <person name="Chong P.A."/>
            <person name="Kema G.H.J."/>
            <person name="Seidl M.F."/>
        </authorList>
    </citation>
    <scope>NUCLEOTIDE SEQUENCE [LARGE SCALE GENOMIC DNA]</scope>
    <source>
        <strain evidence="2 3">P124</strain>
    </source>
</reference>
<evidence type="ECO:0000313" key="2">
    <source>
        <dbReference type="EMBL" id="KAK4496612.1"/>
    </source>
</evidence>
<name>A0ABR0E5C2_ZASCE</name>
<feature type="region of interest" description="Disordered" evidence="1">
    <location>
        <begin position="1"/>
        <end position="20"/>
    </location>
</feature>
<dbReference type="EMBL" id="JAXOVC010000010">
    <property type="protein sequence ID" value="KAK4496612.1"/>
    <property type="molecule type" value="Genomic_DNA"/>
</dbReference>